<sequence>MSLYFDAVAVLAASPASGGSLKSRIYNSRLKSSPPQIYALITETTKWNAVLKEVVDKSGILAHEPKLTPLLSLLLSHDLLLSKRGIAAPSSHPLRLAVERHKTRLNAELTKLRVRRGHATVDELRSALNANPGSTEFPNLRWVRINNARTTLDQELKDTFRDYHQVTSISELATCEGKGYYLDKHIPDLLAVASTSQLLSYPAYKEGRIIFQDKASCFPAFLLLGSEARTWHGKLIDGCAAPGNKTTHLASLLSAAGNKRTKIYSLDASPARSKILQKMVAVAGVDNRVAILAGQDFLALDPQDARFTDVTALLLDPSCSGSGILKREDVPQLDLPEPRSRGSAAAATINRKRKRKAEPPPAPLKTSSSPDDDESAVAAEHELEDGDIDLERLTKLSNLQVQIVEHAFKFPAATRITYSTCSIHAQENENVVARLLASSIAQGRGWKLLPRAEQVEGLRRWEHRGWTSGAEEQRRDPRVGEDEPWRLTHAESQACLRCAPGDGEGTGGFFVAAFTRDRNHSGGQNSSGVAAGSDGLRGQRRRKEDRQSDDDCVYEEWEGFETD</sequence>
<organism evidence="1">
    <name type="scientific">Ophidiomyces ophidiicola</name>
    <dbReference type="NCBI Taxonomy" id="1387563"/>
    <lineage>
        <taxon>Eukaryota</taxon>
        <taxon>Fungi</taxon>
        <taxon>Dikarya</taxon>
        <taxon>Ascomycota</taxon>
        <taxon>Pezizomycotina</taxon>
        <taxon>Eurotiomycetes</taxon>
        <taxon>Eurotiomycetidae</taxon>
        <taxon>Onygenales</taxon>
        <taxon>Onygenaceae</taxon>
        <taxon>Ophidiomyces</taxon>
    </lineage>
</organism>
<reference evidence="1" key="1">
    <citation type="journal article" date="2022" name="bioRxiv">
        <title>Population genetic analysis of Ophidiomyces ophidiicola, the causative agent of snake fungal disease, indicates recent introductions to the USA.</title>
        <authorList>
            <person name="Ladner J.T."/>
            <person name="Palmer J.M."/>
            <person name="Ettinger C.L."/>
            <person name="Stajich J.E."/>
            <person name="Farrell T.M."/>
            <person name="Glorioso B.M."/>
            <person name="Lawson B."/>
            <person name="Price S.J."/>
            <person name="Stengle A.G."/>
            <person name="Grear D.A."/>
            <person name="Lorch J.M."/>
        </authorList>
    </citation>
    <scope>NUCLEOTIDE SEQUENCE</scope>
    <source>
        <strain evidence="1">NWHC 24266-5</strain>
    </source>
</reference>
<gene>
    <name evidence="1" type="ORF">LOY88_004310</name>
</gene>
<comment type="caution">
    <text evidence="1">The sequence shown here is derived from an EMBL/GenBank/DDBJ whole genome shotgun (WGS) entry which is preliminary data.</text>
</comment>
<dbReference type="EMBL" id="JALBCA010000064">
    <property type="protein sequence ID" value="KAI2385004.1"/>
    <property type="molecule type" value="Genomic_DNA"/>
</dbReference>
<accession>A0ACB8UVU7</accession>
<proteinExistence type="predicted"/>
<protein>
    <submittedName>
        <fullName evidence="1">Uncharacterized protein</fullName>
    </submittedName>
</protein>
<name>A0ACB8UVU7_9EURO</name>
<evidence type="ECO:0000313" key="1">
    <source>
        <dbReference type="EMBL" id="KAI2385004.1"/>
    </source>
</evidence>